<dbReference type="Pfam" id="PF01043">
    <property type="entry name" value="SecA_PP_bind"/>
    <property type="match status" value="1"/>
</dbReference>
<feature type="compositionally biased region" description="Gly residues" evidence="5">
    <location>
        <begin position="244"/>
        <end position="254"/>
    </location>
</feature>
<evidence type="ECO:0000256" key="3">
    <source>
        <dbReference type="ARBA" id="ARBA00023010"/>
    </source>
</evidence>
<dbReference type="InterPro" id="IPR011115">
    <property type="entry name" value="SecA_DEAD"/>
</dbReference>
<keyword evidence="2" id="KW-0653">Protein transport</keyword>
<feature type="domain" description="SecA family profile" evidence="7">
    <location>
        <begin position="1"/>
        <end position="430"/>
    </location>
</feature>
<dbReference type="SMART" id="SM00957">
    <property type="entry name" value="SecA_DEAD"/>
    <property type="match status" value="1"/>
</dbReference>
<dbReference type="CDD" id="cd17928">
    <property type="entry name" value="DEXDc_SecA"/>
    <property type="match status" value="1"/>
</dbReference>
<dbReference type="InterPro" id="IPR014018">
    <property type="entry name" value="SecA_motor_DEAD"/>
</dbReference>
<dbReference type="GO" id="GO:0006605">
    <property type="term" value="P:protein targeting"/>
    <property type="evidence" value="ECO:0007669"/>
    <property type="project" value="InterPro"/>
</dbReference>
<dbReference type="PROSITE" id="PS51196">
    <property type="entry name" value="SECA_MOTOR_DEAD"/>
    <property type="match status" value="1"/>
</dbReference>
<evidence type="ECO:0000313" key="9">
    <source>
        <dbReference type="Proteomes" id="UP000008141"/>
    </source>
</evidence>
<dbReference type="RefSeq" id="XP_005843422.1">
    <property type="nucleotide sequence ID" value="XM_005843360.1"/>
</dbReference>
<evidence type="ECO:0000256" key="2">
    <source>
        <dbReference type="ARBA" id="ARBA00022927"/>
    </source>
</evidence>
<dbReference type="Gene3D" id="3.90.1440.10">
    <property type="entry name" value="SecA, preprotein cross-linking domain"/>
    <property type="match status" value="1"/>
</dbReference>
<gene>
    <name evidence="8" type="ORF">CHLNCDRAFT_7118</name>
</gene>
<evidence type="ECO:0000259" key="6">
    <source>
        <dbReference type="PROSITE" id="PS51192"/>
    </source>
</evidence>
<dbReference type="OrthoDB" id="27934at2759"/>
<dbReference type="GeneID" id="17350789"/>
<dbReference type="GO" id="GO:0006886">
    <property type="term" value="P:intracellular protein transport"/>
    <property type="evidence" value="ECO:0007669"/>
    <property type="project" value="InterPro"/>
</dbReference>
<dbReference type="EC" id="7.4.2.4" evidence="1"/>
<dbReference type="InParanoid" id="E1ZS42"/>
<feature type="non-terminal residue" evidence="8">
    <location>
        <position position="1"/>
    </location>
</feature>
<evidence type="ECO:0000259" key="7">
    <source>
        <dbReference type="PROSITE" id="PS51196"/>
    </source>
</evidence>
<evidence type="ECO:0000256" key="4">
    <source>
        <dbReference type="ARBA" id="ARBA00034043"/>
    </source>
</evidence>
<dbReference type="EMBL" id="GL433865">
    <property type="protein sequence ID" value="EFN51320.1"/>
    <property type="molecule type" value="Genomic_DNA"/>
</dbReference>
<dbReference type="GO" id="GO:0009941">
    <property type="term" value="C:chloroplast envelope"/>
    <property type="evidence" value="ECO:0007669"/>
    <property type="project" value="TreeGrafter"/>
</dbReference>
<feature type="region of interest" description="Disordered" evidence="5">
    <location>
        <begin position="230"/>
        <end position="262"/>
    </location>
</feature>
<dbReference type="InterPro" id="IPR011130">
    <property type="entry name" value="SecA_preprotein_X-link_dom"/>
</dbReference>
<sequence>EDVVVEGFAVVREAAHRVLGMRHYDVQLIGGLALHEGQVAEMKTGEGKTLVATLPAYINALTGRGVHVVTVNAYLARRDADWIGKVFSFLGLTVGVVTETSTTAEKAQHLQRDITYITARDLAFTYLYDNTATSPGWIAIRRPLHYAIVDEVDSILIGPNRPRASTPPTACLPQPAAPSWCRVQVMEKLWQVERGLVRLATAGDGRLAVVLQSPAKNSAGDVQLAITTVPLPADGGDGGRGRGRGSGSINGGMSGTEEVSPPPPACPVQSWGVFLTLAAKARWCYTKDVHYLVRNNKVVLVDVPTGRERAKSVWQEGLHQAVEAKEGLPVTAEQRTSSSISYQALFAYYAKLAGMTGTAVTEMMELNESYRLNVVRVPPHRPSARIDRPMRCFYFEKGRDSAVWGLLRDARERGQPVLIGTGSVEESERL</sequence>
<dbReference type="PANTHER" id="PTHR30612">
    <property type="entry name" value="SECA INNER MEMBRANE COMPONENT OF SEC PROTEIN SECRETION SYSTEM"/>
    <property type="match status" value="1"/>
</dbReference>
<accession>E1ZS42</accession>
<dbReference type="SMART" id="SM00958">
    <property type="entry name" value="SecA_PP_bind"/>
    <property type="match status" value="1"/>
</dbReference>
<dbReference type="Gene3D" id="3.40.50.300">
    <property type="entry name" value="P-loop containing nucleotide triphosphate hydrolases"/>
    <property type="match status" value="1"/>
</dbReference>
<evidence type="ECO:0000256" key="5">
    <source>
        <dbReference type="SAM" id="MobiDB-lite"/>
    </source>
</evidence>
<evidence type="ECO:0000256" key="1">
    <source>
        <dbReference type="ARBA" id="ARBA00012047"/>
    </source>
</evidence>
<dbReference type="InterPro" id="IPR014001">
    <property type="entry name" value="Helicase_ATP-bd"/>
</dbReference>
<feature type="non-terminal residue" evidence="8">
    <location>
        <position position="430"/>
    </location>
</feature>
<dbReference type="GO" id="GO:0016020">
    <property type="term" value="C:membrane"/>
    <property type="evidence" value="ECO:0007669"/>
    <property type="project" value="InterPro"/>
</dbReference>
<dbReference type="GO" id="GO:0016464">
    <property type="term" value="F:chloroplast protein-transporting ATPase activity"/>
    <property type="evidence" value="ECO:0007669"/>
    <property type="project" value="UniProtKB-EC"/>
</dbReference>
<protein>
    <recommendedName>
        <fullName evidence="1">chloroplast protein-transporting ATPase</fullName>
        <ecNumber evidence="1">7.4.2.4</ecNumber>
    </recommendedName>
</protein>
<dbReference type="Pfam" id="PF07517">
    <property type="entry name" value="SecA_DEAD"/>
    <property type="match status" value="1"/>
</dbReference>
<dbReference type="GO" id="GO:0005524">
    <property type="term" value="F:ATP binding"/>
    <property type="evidence" value="ECO:0007669"/>
    <property type="project" value="InterPro"/>
</dbReference>
<name>E1ZS42_CHLVA</name>
<proteinExistence type="predicted"/>
<organism evidence="9">
    <name type="scientific">Chlorella variabilis</name>
    <name type="common">Green alga</name>
    <dbReference type="NCBI Taxonomy" id="554065"/>
    <lineage>
        <taxon>Eukaryota</taxon>
        <taxon>Viridiplantae</taxon>
        <taxon>Chlorophyta</taxon>
        <taxon>core chlorophytes</taxon>
        <taxon>Trebouxiophyceae</taxon>
        <taxon>Chlorellales</taxon>
        <taxon>Chlorellaceae</taxon>
        <taxon>Chlorella clade</taxon>
        <taxon>Chlorella</taxon>
    </lineage>
</organism>
<dbReference type="InterPro" id="IPR036670">
    <property type="entry name" value="SecA_X-link_sf"/>
</dbReference>
<dbReference type="Proteomes" id="UP000008141">
    <property type="component" value="Unassembled WGS sequence"/>
</dbReference>
<keyword evidence="9" id="KW-1185">Reference proteome</keyword>
<reference evidence="8 9" key="1">
    <citation type="journal article" date="2010" name="Plant Cell">
        <title>The Chlorella variabilis NC64A genome reveals adaptation to photosymbiosis, coevolution with viruses, and cryptic sex.</title>
        <authorList>
            <person name="Blanc G."/>
            <person name="Duncan G."/>
            <person name="Agarkova I."/>
            <person name="Borodovsky M."/>
            <person name="Gurnon J."/>
            <person name="Kuo A."/>
            <person name="Lindquist E."/>
            <person name="Lucas S."/>
            <person name="Pangilinan J."/>
            <person name="Polle J."/>
            <person name="Salamov A."/>
            <person name="Terry A."/>
            <person name="Yamada T."/>
            <person name="Dunigan D.D."/>
            <person name="Grigoriev I.V."/>
            <person name="Claverie J.M."/>
            <person name="Van Etten J.L."/>
        </authorList>
    </citation>
    <scope>NUCLEOTIDE SEQUENCE [LARGE SCALE GENOMIC DNA]</scope>
    <source>
        <strain evidence="8 9">NC64A</strain>
    </source>
</reference>
<dbReference type="OMA" id="WIAIRRP"/>
<dbReference type="eggNOG" id="ENOG502QS62">
    <property type="taxonomic scope" value="Eukaryota"/>
</dbReference>
<dbReference type="PROSITE" id="PS51192">
    <property type="entry name" value="HELICASE_ATP_BIND_1"/>
    <property type="match status" value="1"/>
</dbReference>
<dbReference type="InterPro" id="IPR027417">
    <property type="entry name" value="P-loop_NTPase"/>
</dbReference>
<dbReference type="SUPFAM" id="SSF52540">
    <property type="entry name" value="P-loop containing nucleoside triphosphate hydrolases"/>
    <property type="match status" value="1"/>
</dbReference>
<dbReference type="InterPro" id="IPR000185">
    <property type="entry name" value="SecA"/>
</dbReference>
<dbReference type="PRINTS" id="PR00906">
    <property type="entry name" value="SECA"/>
</dbReference>
<dbReference type="SUPFAM" id="SSF81767">
    <property type="entry name" value="Pre-protein crosslinking domain of SecA"/>
    <property type="match status" value="1"/>
</dbReference>
<dbReference type="KEGG" id="cvr:CHLNCDRAFT_7118"/>
<dbReference type="PANTHER" id="PTHR30612:SF11">
    <property type="entry name" value="PROTEIN TRANSLOCASE SUBUNIT SECA2, CHLOROPLASTIC"/>
    <property type="match status" value="1"/>
</dbReference>
<feature type="domain" description="Helicase ATP-binding" evidence="6">
    <location>
        <begin position="29"/>
        <end position="163"/>
    </location>
</feature>
<keyword evidence="2" id="KW-0813">Transport</keyword>
<keyword evidence="3" id="KW-0811">Translocation</keyword>
<dbReference type="AlphaFoldDB" id="E1ZS42"/>
<comment type="catalytic activity">
    <reaction evidence="4">
        <text>ATP + H2O + chloroplast-proteinSide 1 = ADP + phosphate + chloroplast-proteinSide 2.</text>
        <dbReference type="EC" id="7.4.2.4"/>
    </reaction>
</comment>
<dbReference type="GO" id="GO:0017038">
    <property type="term" value="P:protein import"/>
    <property type="evidence" value="ECO:0007669"/>
    <property type="project" value="InterPro"/>
</dbReference>
<evidence type="ECO:0000313" key="8">
    <source>
        <dbReference type="EMBL" id="EFN51320.1"/>
    </source>
</evidence>